<sequence>MEPAGFDVDELIEFWTLLDEDRELLVGKRGATALGFALLLKHYSRYGRFPRGRSEIPDEVVAFVARQLGVAAVDLGFYEWAGSTIEYHRAQVRDHLGYRLATVADQETLTGWLSEAVAHAERRPDRVREELLVEFRRLRIEPPTAGRLLRMVRSALRTAERDWASRIEGRLGPAATARLLTLIATNEDEAGEDDSDEAGSLLSLIKARPGNVSLESMMTEIGKLQAVRALGLPAGLFADVAPRILDDWRARAAVEAPSHLRRHPQPLTVTLLAALVHQREREITDTLVELLIATVHRIGARAERRVTNELINAFKKVTGKENILFSIAEAALSAPDDAVREVVFPAVTGGEQTLRELVHEFKTKGPVYRRIVQTTLRSSYTGHYRRGLIARCWRCWSSAATTPPTGP</sequence>
<reference evidence="3" key="1">
    <citation type="submission" date="2023-07" db="EMBL/GenBank/DDBJ databases">
        <title>30 novel species of actinomycetes from the DSMZ collection.</title>
        <authorList>
            <person name="Nouioui I."/>
        </authorList>
    </citation>
    <scope>NUCLEOTIDE SEQUENCE [LARGE SCALE GENOMIC DNA]</scope>
    <source>
        <strain evidence="3">DSM 44399</strain>
    </source>
</reference>
<feature type="domain" description="DUF4158" evidence="1">
    <location>
        <begin position="6"/>
        <end position="155"/>
    </location>
</feature>
<gene>
    <name evidence="2" type="ORF">RM423_23600</name>
</gene>
<dbReference type="Proteomes" id="UP001183176">
    <property type="component" value="Unassembled WGS sequence"/>
</dbReference>
<comment type="caution">
    <text evidence="2">The sequence shown here is derived from an EMBL/GenBank/DDBJ whole genome shotgun (WGS) entry which is preliminary data.</text>
</comment>
<dbReference type="Pfam" id="PF13700">
    <property type="entry name" value="DUF4158"/>
    <property type="match status" value="1"/>
</dbReference>
<dbReference type="EMBL" id="JAVREH010000091">
    <property type="protein sequence ID" value="MDT0264349.1"/>
    <property type="molecule type" value="Genomic_DNA"/>
</dbReference>
<organism evidence="2 3">
    <name type="scientific">Jatrophihabitans lederbergiae</name>
    <dbReference type="NCBI Taxonomy" id="3075547"/>
    <lineage>
        <taxon>Bacteria</taxon>
        <taxon>Bacillati</taxon>
        <taxon>Actinomycetota</taxon>
        <taxon>Actinomycetes</taxon>
        <taxon>Jatrophihabitantales</taxon>
        <taxon>Jatrophihabitantaceae</taxon>
        <taxon>Jatrophihabitans</taxon>
    </lineage>
</organism>
<name>A0ABU2JIM9_9ACTN</name>
<dbReference type="InterPro" id="IPR025296">
    <property type="entry name" value="DUF4158"/>
</dbReference>
<keyword evidence="3" id="KW-1185">Reference proteome</keyword>
<dbReference type="RefSeq" id="WP_311425488.1">
    <property type="nucleotide sequence ID" value="NZ_JAVREH010000091.1"/>
</dbReference>
<protein>
    <submittedName>
        <fullName evidence="2">DUF4158 domain-containing protein</fullName>
    </submittedName>
</protein>
<proteinExistence type="predicted"/>
<evidence type="ECO:0000313" key="3">
    <source>
        <dbReference type="Proteomes" id="UP001183176"/>
    </source>
</evidence>
<evidence type="ECO:0000313" key="2">
    <source>
        <dbReference type="EMBL" id="MDT0264349.1"/>
    </source>
</evidence>
<accession>A0ABU2JIM9</accession>
<evidence type="ECO:0000259" key="1">
    <source>
        <dbReference type="Pfam" id="PF13700"/>
    </source>
</evidence>